<reference evidence="2 3" key="1">
    <citation type="submission" date="2018-02" db="EMBL/GenBank/DDBJ databases">
        <title>Genomic Reconstructions from Amazon Rainforest and Pasture Soil Reveal Novel Insights into the Physiology of Candidate Phyla in Tropical Sites.</title>
        <authorList>
            <person name="Kroeger M.E."/>
            <person name="Delmont T."/>
            <person name="Eren A.M."/>
            <person name="Guo J."/>
            <person name="Meyer K.M."/>
            <person name="Khan K."/>
            <person name="Rodrigues J.L.M."/>
            <person name="Bohannan B.J.M."/>
            <person name="Tringe S."/>
            <person name="Borges C.D."/>
            <person name="Tiedje J."/>
            <person name="Tsai S.M."/>
            <person name="Nusslein K."/>
        </authorList>
    </citation>
    <scope>NUCLEOTIDE SEQUENCE [LARGE SCALE GENOMIC DNA]</scope>
    <source>
        <strain evidence="2">Amazon FNV 2010 28 9</strain>
    </source>
</reference>
<keyword evidence="1" id="KW-0812">Transmembrane</keyword>
<protein>
    <submittedName>
        <fullName evidence="2">Uncharacterized protein</fullName>
    </submittedName>
</protein>
<dbReference type="AlphaFoldDB" id="A0A317JN29"/>
<evidence type="ECO:0000256" key="1">
    <source>
        <dbReference type="SAM" id="Phobius"/>
    </source>
</evidence>
<dbReference type="EMBL" id="PSRQ01000064">
    <property type="protein sequence ID" value="PWU22434.1"/>
    <property type="molecule type" value="Genomic_DNA"/>
</dbReference>
<gene>
    <name evidence="2" type="ORF">C5B42_06050</name>
</gene>
<sequence length="295" mass="33477">MTSRERHFKSVPLRRERSLFSRAHTQIETFRKREKFLSTAPEQKRHYLPRWLTATGIMCIALITFTTGAAALEHQTPHTQSWTDGDHSTCQFEENETQRTVCDADVTITSFTHLDETQRNGTLHMSVRISKGDQEILSSENFRSDASDSSQSLAAGDAFIHTLGTQLGKNVTLSVLFDYDQNPQVISTSKGNTLLGYSEYIALSNNQQNKMFLLSFTQKDGGYAQYEFGQDGTLLRGKDFFSDLHGFRTLFIGDQQQEQQKSDLLLVKEAYPFTNKDFQDGIPGYIAGFGKNRRQ</sequence>
<keyword evidence="1" id="KW-1133">Transmembrane helix</keyword>
<evidence type="ECO:0000313" key="3">
    <source>
        <dbReference type="Proteomes" id="UP000246104"/>
    </source>
</evidence>
<comment type="caution">
    <text evidence="2">The sequence shown here is derived from an EMBL/GenBank/DDBJ whole genome shotgun (WGS) entry which is preliminary data.</text>
</comment>
<name>A0A317JN29_9BACT</name>
<proteinExistence type="predicted"/>
<accession>A0A317JN29</accession>
<keyword evidence="1" id="KW-0472">Membrane</keyword>
<organism evidence="2 3">
    <name type="scientific">Candidatus Cerribacteria bacterium 'Amazon FNV 2010 28 9'</name>
    <dbReference type="NCBI Taxonomy" id="2081795"/>
    <lineage>
        <taxon>Bacteria</taxon>
        <taxon>Candidatus Cerribacteria</taxon>
    </lineage>
</organism>
<dbReference type="Proteomes" id="UP000246104">
    <property type="component" value="Unassembled WGS sequence"/>
</dbReference>
<feature type="transmembrane region" description="Helical" evidence="1">
    <location>
        <begin position="51"/>
        <end position="72"/>
    </location>
</feature>
<evidence type="ECO:0000313" key="2">
    <source>
        <dbReference type="EMBL" id="PWU22434.1"/>
    </source>
</evidence>